<dbReference type="RefSeq" id="WP_169144271.1">
    <property type="nucleotide sequence ID" value="NZ_JABBGA010000001.1"/>
</dbReference>
<sequence>MINKKSFASIALSLATGALSLPAMAGSMTIDGNFSDWGIQNNGTVAGWTPNSGITYVVEDQSNANSGYLSPGWGGQAYDAEAMYLSWYTRADGQTYLAIGMITGHDPNTVNGANSYGRGDFAIDFGRDGTWDFGVLTADRTAGLHQGDVVSTSNSNWATGLWSSPGVYDPANSSYVTSVTGGTDVGNANLVISSAFGNMGTLGGNHWFYELEIPVAAFGQYWGANGPTEAFDLQWTMLCANDLITLDPVAYVSEPGSLALVLGALGLGGLVRRRKSRN</sequence>
<dbReference type="EMBL" id="JABBGA010000001">
    <property type="protein sequence ID" value="NML24661.1"/>
    <property type="molecule type" value="Genomic_DNA"/>
</dbReference>
<comment type="caution">
    <text evidence="3">The sequence shown here is derived from an EMBL/GenBank/DDBJ whole genome shotgun (WGS) entry which is preliminary data.</text>
</comment>
<keyword evidence="1" id="KW-0472">Membrane</keyword>
<protein>
    <submittedName>
        <fullName evidence="3">PEP-CTERM sorting domain-containing protein</fullName>
    </submittedName>
</protein>
<keyword evidence="2" id="KW-0732">Signal</keyword>
<reference evidence="3 4" key="1">
    <citation type="submission" date="2020-04" db="EMBL/GenBank/DDBJ databases">
        <title>Zoogloea sp. G-4-1-14 isolated from soil.</title>
        <authorList>
            <person name="Dahal R.H."/>
        </authorList>
    </citation>
    <scope>NUCLEOTIDE SEQUENCE [LARGE SCALE GENOMIC DNA]</scope>
    <source>
        <strain evidence="3 4">G-4-1-14</strain>
    </source>
</reference>
<dbReference type="InterPro" id="IPR013424">
    <property type="entry name" value="Ice-binding_C"/>
</dbReference>
<evidence type="ECO:0000256" key="2">
    <source>
        <dbReference type="SAM" id="SignalP"/>
    </source>
</evidence>
<evidence type="ECO:0000313" key="3">
    <source>
        <dbReference type="EMBL" id="NML24661.1"/>
    </source>
</evidence>
<feature type="chain" id="PRO_5032562449" evidence="2">
    <location>
        <begin position="26"/>
        <end position="278"/>
    </location>
</feature>
<gene>
    <name evidence="3" type="ORF">HHL15_02815</name>
</gene>
<dbReference type="AlphaFoldDB" id="A0A848G4Q3"/>
<keyword evidence="1" id="KW-0812">Transmembrane</keyword>
<dbReference type="Proteomes" id="UP000580043">
    <property type="component" value="Unassembled WGS sequence"/>
</dbReference>
<dbReference type="NCBIfam" id="TIGR02595">
    <property type="entry name" value="PEP_CTERM"/>
    <property type="match status" value="1"/>
</dbReference>
<keyword evidence="1" id="KW-1133">Transmembrane helix</keyword>
<evidence type="ECO:0000313" key="4">
    <source>
        <dbReference type="Proteomes" id="UP000580043"/>
    </source>
</evidence>
<keyword evidence="4" id="KW-1185">Reference proteome</keyword>
<accession>A0A848G4Q3</accession>
<evidence type="ECO:0000256" key="1">
    <source>
        <dbReference type="SAM" id="Phobius"/>
    </source>
</evidence>
<name>A0A848G4Q3_9RHOO</name>
<proteinExistence type="predicted"/>
<feature type="transmembrane region" description="Helical" evidence="1">
    <location>
        <begin position="249"/>
        <end position="271"/>
    </location>
</feature>
<organism evidence="3 4">
    <name type="scientific">Zoogloea dura</name>
    <dbReference type="NCBI Taxonomy" id="2728840"/>
    <lineage>
        <taxon>Bacteria</taxon>
        <taxon>Pseudomonadati</taxon>
        <taxon>Pseudomonadota</taxon>
        <taxon>Betaproteobacteria</taxon>
        <taxon>Rhodocyclales</taxon>
        <taxon>Zoogloeaceae</taxon>
        <taxon>Zoogloea</taxon>
    </lineage>
</organism>
<feature type="signal peptide" evidence="2">
    <location>
        <begin position="1"/>
        <end position="25"/>
    </location>
</feature>